<feature type="domain" description="FAD-binding PCMH-type" evidence="6">
    <location>
        <begin position="54"/>
        <end position="230"/>
    </location>
</feature>
<dbReference type="OrthoDB" id="2151789at2759"/>
<evidence type="ECO:0000313" key="8">
    <source>
        <dbReference type="Proteomes" id="UP000663193"/>
    </source>
</evidence>
<dbReference type="InterPro" id="IPR016169">
    <property type="entry name" value="FAD-bd_PCMH_sub2"/>
</dbReference>
<evidence type="ECO:0000256" key="2">
    <source>
        <dbReference type="ARBA" id="ARBA00022630"/>
    </source>
</evidence>
<dbReference type="Gene3D" id="3.30.465.10">
    <property type="match status" value="1"/>
</dbReference>
<keyword evidence="3" id="KW-0274">FAD</keyword>
<evidence type="ECO:0000256" key="4">
    <source>
        <dbReference type="ARBA" id="ARBA00023002"/>
    </source>
</evidence>
<keyword evidence="5" id="KW-0732">Signal</keyword>
<evidence type="ECO:0000256" key="5">
    <source>
        <dbReference type="SAM" id="SignalP"/>
    </source>
</evidence>
<dbReference type="SUPFAM" id="SSF56176">
    <property type="entry name" value="FAD-binding/transporter-associated domain-like"/>
    <property type="match status" value="1"/>
</dbReference>
<feature type="chain" id="PRO_5034853406" description="FAD-binding PCMH-type domain-containing protein" evidence="5">
    <location>
        <begin position="18"/>
        <end position="526"/>
    </location>
</feature>
<dbReference type="PANTHER" id="PTHR42973:SF53">
    <property type="entry name" value="FAD-BINDING PCMH-TYPE DOMAIN-CONTAINING PROTEIN-RELATED"/>
    <property type="match status" value="1"/>
</dbReference>
<accession>A0A7U2EXY9</accession>
<dbReference type="RefSeq" id="XP_001798202.1">
    <property type="nucleotide sequence ID" value="XM_001798150.1"/>
</dbReference>
<organism evidence="7 8">
    <name type="scientific">Phaeosphaeria nodorum (strain SN15 / ATCC MYA-4574 / FGSC 10173)</name>
    <name type="common">Glume blotch fungus</name>
    <name type="synonym">Parastagonospora nodorum</name>
    <dbReference type="NCBI Taxonomy" id="321614"/>
    <lineage>
        <taxon>Eukaryota</taxon>
        <taxon>Fungi</taxon>
        <taxon>Dikarya</taxon>
        <taxon>Ascomycota</taxon>
        <taxon>Pezizomycotina</taxon>
        <taxon>Dothideomycetes</taxon>
        <taxon>Pleosporomycetidae</taxon>
        <taxon>Pleosporales</taxon>
        <taxon>Pleosporineae</taxon>
        <taxon>Phaeosphaeriaceae</taxon>
        <taxon>Parastagonospora</taxon>
    </lineage>
</organism>
<dbReference type="VEuPathDB" id="FungiDB:JI435_078750"/>
<name>A0A7U2EXY9_PHANO</name>
<dbReference type="KEGG" id="pno:SNOG_07875"/>
<comment type="similarity">
    <text evidence="1">Belongs to the oxygen-dependent FAD-linked oxidoreductase family.</text>
</comment>
<dbReference type="Pfam" id="PF01565">
    <property type="entry name" value="FAD_binding_4"/>
    <property type="match status" value="1"/>
</dbReference>
<dbReference type="PANTHER" id="PTHR42973">
    <property type="entry name" value="BINDING OXIDOREDUCTASE, PUTATIVE (AFU_ORTHOLOGUE AFUA_1G17690)-RELATED"/>
    <property type="match status" value="1"/>
</dbReference>
<evidence type="ECO:0000256" key="1">
    <source>
        <dbReference type="ARBA" id="ARBA00005466"/>
    </source>
</evidence>
<dbReference type="InterPro" id="IPR016166">
    <property type="entry name" value="FAD-bd_PCMH"/>
</dbReference>
<dbReference type="InterPro" id="IPR036318">
    <property type="entry name" value="FAD-bd_PCMH-like_sf"/>
</dbReference>
<reference evidence="8" key="1">
    <citation type="journal article" date="2021" name="BMC Genomics">
        <title>Chromosome-level genome assembly and manually-curated proteome of model necrotroph Parastagonospora nodorum Sn15 reveals a genome-wide trove of candidate effector homologs, and redundancy of virulence-related functions within an accessory chromosome.</title>
        <authorList>
            <person name="Bertazzoni S."/>
            <person name="Jones D.A.B."/>
            <person name="Phan H.T."/>
            <person name="Tan K.-C."/>
            <person name="Hane J.K."/>
        </authorList>
    </citation>
    <scope>NUCLEOTIDE SEQUENCE [LARGE SCALE GENOMIC DNA]</scope>
    <source>
        <strain evidence="8">SN15 / ATCC MYA-4574 / FGSC 10173)</strain>
    </source>
</reference>
<dbReference type="GO" id="GO:0071949">
    <property type="term" value="F:FAD binding"/>
    <property type="evidence" value="ECO:0007669"/>
    <property type="project" value="InterPro"/>
</dbReference>
<dbReference type="InterPro" id="IPR006094">
    <property type="entry name" value="Oxid_FAD_bind_N"/>
</dbReference>
<proteinExistence type="inferred from homology"/>
<evidence type="ECO:0000313" key="7">
    <source>
        <dbReference type="EMBL" id="QRC93080.1"/>
    </source>
</evidence>
<feature type="signal peptide" evidence="5">
    <location>
        <begin position="1"/>
        <end position="17"/>
    </location>
</feature>
<gene>
    <name evidence="7" type="ORF">JI435_078750</name>
</gene>
<keyword evidence="4" id="KW-0560">Oxidoreductase</keyword>
<dbReference type="GO" id="GO:0016491">
    <property type="term" value="F:oxidoreductase activity"/>
    <property type="evidence" value="ECO:0007669"/>
    <property type="project" value="UniProtKB-KW"/>
</dbReference>
<dbReference type="OMA" id="CILQPRT"/>
<dbReference type="PROSITE" id="PS51387">
    <property type="entry name" value="FAD_PCMH"/>
    <property type="match status" value="1"/>
</dbReference>
<sequence>MLGAIIAVLLGLPVAWAQNSTCCQALQDAGLAHVLYPNSTDYANRTVSYWSVSAQLEPSCIVQPTCTSDVVKVVDTLVKGESCSSTKFAVRSGGHTVWAGSNNINNGVTVDLGLMKTVTLDKEASVASIQPGARWMHVYGALDPEGFTVPGGRAGSVGVAGFLTGGGNSFFTARKGFACDNVKNFELVTASGEVINANEKENPDLWTALKGGSAANFGIVTRFDMFAFQTGNLWGGTATYNKSATAQQIDAYVKWTDNVENYPDGSSIIFWSYLPVMADIVILAAYEDTQGNEAPAGFDNFMAIPRIGDTLRVDSHKALTDELEQATGYRDIWFTMTFANDAEIFTKIVELNEEFVNEWKANNDPDFITQCMFQAIPTIFSKHSVERGGNVMGLDKEDRNGIMLLFDIAVKTADQEAVARPLLRSYAEKMQDFARSKDGLLNWQFMNYADAYQDPLASYGTENVEKIRAAARKFDPKGIFQTKAPGGFKISKAGSATGGGSGGVETRALFGNVEAELSAIANMSDS</sequence>
<dbReference type="AlphaFoldDB" id="A0A7U2EXY9"/>
<dbReference type="InterPro" id="IPR050416">
    <property type="entry name" value="FAD-linked_Oxidoreductase"/>
</dbReference>
<keyword evidence="8" id="KW-1185">Reference proteome</keyword>
<evidence type="ECO:0000256" key="3">
    <source>
        <dbReference type="ARBA" id="ARBA00022827"/>
    </source>
</evidence>
<evidence type="ECO:0000259" key="6">
    <source>
        <dbReference type="PROSITE" id="PS51387"/>
    </source>
</evidence>
<protein>
    <recommendedName>
        <fullName evidence="6">FAD-binding PCMH-type domain-containing protein</fullName>
    </recommendedName>
</protein>
<dbReference type="EMBL" id="CP069024">
    <property type="protein sequence ID" value="QRC93080.1"/>
    <property type="molecule type" value="Genomic_DNA"/>
</dbReference>
<keyword evidence="2" id="KW-0285">Flavoprotein</keyword>
<dbReference type="Proteomes" id="UP000663193">
    <property type="component" value="Chromosome 2"/>
</dbReference>